<gene>
    <name evidence="1" type="ORF">A9A72_120264</name>
</gene>
<dbReference type="AlphaFoldDB" id="A0A5S5BIT7"/>
<reference evidence="1 2" key="1">
    <citation type="submission" date="2019-07" db="EMBL/GenBank/DDBJ databases">
        <title>Deep subsurface shale carbon reservoir microbial communities from Ohio and West Virginia, USA.</title>
        <authorList>
            <person name="Wrighton K."/>
        </authorList>
    </citation>
    <scope>NUCLEOTIDE SEQUENCE [LARGE SCALE GENOMIC DNA]</scope>
    <source>
        <strain evidence="1 2">NP_8Ht</strain>
    </source>
</reference>
<accession>A0A5S5BIT7</accession>
<comment type="caution">
    <text evidence="1">The sequence shown here is derived from an EMBL/GenBank/DDBJ whole genome shotgun (WGS) entry which is preliminary data.</text>
</comment>
<dbReference type="Proteomes" id="UP000324282">
    <property type="component" value="Unassembled WGS sequence"/>
</dbReference>
<name>A0A5S5BIT7_STUST</name>
<evidence type="ECO:0000313" key="1">
    <source>
        <dbReference type="EMBL" id="TYP66939.1"/>
    </source>
</evidence>
<sequence>MRILFRLQRSSSITSRCRLTVERGNERRYEKGAIQSAAAQRRANDVRQDGALPVLGAQRMSVSGLVEALDQAGLHLLDGAQAKHGVVDRLGEGARRLVQNTARFRLG</sequence>
<organism evidence="1 2">
    <name type="scientific">Stutzerimonas stutzeri</name>
    <name type="common">Pseudomonas stutzeri</name>
    <dbReference type="NCBI Taxonomy" id="316"/>
    <lineage>
        <taxon>Bacteria</taxon>
        <taxon>Pseudomonadati</taxon>
        <taxon>Pseudomonadota</taxon>
        <taxon>Gammaproteobacteria</taxon>
        <taxon>Pseudomonadales</taxon>
        <taxon>Pseudomonadaceae</taxon>
        <taxon>Stutzerimonas</taxon>
    </lineage>
</organism>
<evidence type="ECO:0000313" key="2">
    <source>
        <dbReference type="Proteomes" id="UP000324282"/>
    </source>
</evidence>
<dbReference type="EMBL" id="VNHQ01000010">
    <property type="protein sequence ID" value="TYP66939.1"/>
    <property type="molecule type" value="Genomic_DNA"/>
</dbReference>
<proteinExistence type="predicted"/>
<protein>
    <submittedName>
        <fullName evidence="1">Uncharacterized protein</fullName>
    </submittedName>
</protein>